<evidence type="ECO:0000313" key="3">
    <source>
        <dbReference type="EMBL" id="MBW0496713.1"/>
    </source>
</evidence>
<dbReference type="AlphaFoldDB" id="A0A9Q3D7F1"/>
<gene>
    <name evidence="3" type="ORF">O181_036428</name>
</gene>
<evidence type="ECO:0000256" key="1">
    <source>
        <dbReference type="SAM" id="MobiDB-lite"/>
    </source>
</evidence>
<feature type="region of interest" description="Disordered" evidence="1">
    <location>
        <begin position="104"/>
        <end position="129"/>
    </location>
</feature>
<dbReference type="OrthoDB" id="2567806at2759"/>
<accession>A0A9Q3D7F1</accession>
<protein>
    <recommendedName>
        <fullName evidence="2">Ribosome maturation protein SDO1/SBDS N-terminal domain-containing protein</fullName>
    </recommendedName>
</protein>
<organism evidence="3 4">
    <name type="scientific">Austropuccinia psidii MF-1</name>
    <dbReference type="NCBI Taxonomy" id="1389203"/>
    <lineage>
        <taxon>Eukaryota</taxon>
        <taxon>Fungi</taxon>
        <taxon>Dikarya</taxon>
        <taxon>Basidiomycota</taxon>
        <taxon>Pucciniomycotina</taxon>
        <taxon>Pucciniomycetes</taxon>
        <taxon>Pucciniales</taxon>
        <taxon>Sphaerophragmiaceae</taxon>
        <taxon>Austropuccinia</taxon>
    </lineage>
</organism>
<name>A0A9Q3D7F1_9BASI</name>
<keyword evidence="4" id="KW-1185">Reference proteome</keyword>
<evidence type="ECO:0000259" key="2">
    <source>
        <dbReference type="Pfam" id="PF01172"/>
    </source>
</evidence>
<feature type="compositionally biased region" description="Polar residues" evidence="1">
    <location>
        <begin position="114"/>
        <end position="129"/>
    </location>
</feature>
<proteinExistence type="predicted"/>
<comment type="caution">
    <text evidence="3">The sequence shown here is derived from an EMBL/GenBank/DDBJ whole genome shotgun (WGS) entry which is preliminary data.</text>
</comment>
<dbReference type="InterPro" id="IPR036786">
    <property type="entry name" value="Ribosome_mat_SBDS_N_sf"/>
</dbReference>
<sequence>MTKNVNLAKVIFKPNPNSTDEFICIISDRAAYENWFQGDKSIPLVEIVDSFDVFHTGQGAQGLLQRPSKQELETVFETSNDVDVVTKVLEKGRLEIIDGQPLKFASKNDARGGNYNNPRGANSGSHPGR</sequence>
<reference evidence="3" key="1">
    <citation type="submission" date="2021-03" db="EMBL/GenBank/DDBJ databases">
        <title>Draft genome sequence of rust myrtle Austropuccinia psidii MF-1, a brazilian biotype.</title>
        <authorList>
            <person name="Quecine M.C."/>
            <person name="Pachon D.M.R."/>
            <person name="Bonatelli M.L."/>
            <person name="Correr F.H."/>
            <person name="Franceschini L.M."/>
            <person name="Leite T.F."/>
            <person name="Margarido G.R.A."/>
            <person name="Almeida C.A."/>
            <person name="Ferrarezi J.A."/>
            <person name="Labate C.A."/>
        </authorList>
    </citation>
    <scope>NUCLEOTIDE SEQUENCE</scope>
    <source>
        <strain evidence="3">MF-1</strain>
    </source>
</reference>
<dbReference type="SUPFAM" id="SSF89895">
    <property type="entry name" value="FYSH domain"/>
    <property type="match status" value="1"/>
</dbReference>
<dbReference type="Pfam" id="PF01172">
    <property type="entry name" value="SBDS_N"/>
    <property type="match status" value="1"/>
</dbReference>
<dbReference type="EMBL" id="AVOT02013780">
    <property type="protein sequence ID" value="MBW0496713.1"/>
    <property type="molecule type" value="Genomic_DNA"/>
</dbReference>
<dbReference type="Proteomes" id="UP000765509">
    <property type="component" value="Unassembled WGS sequence"/>
</dbReference>
<dbReference type="InterPro" id="IPR019783">
    <property type="entry name" value="SDO1/SBDS_N"/>
</dbReference>
<feature type="domain" description="Ribosome maturation protein SDO1/SBDS N-terminal" evidence="2">
    <location>
        <begin position="7"/>
        <end position="95"/>
    </location>
</feature>
<evidence type="ECO:0000313" key="4">
    <source>
        <dbReference type="Proteomes" id="UP000765509"/>
    </source>
</evidence>
<dbReference type="Gene3D" id="3.30.1250.10">
    <property type="entry name" value="Ribosome maturation protein SBDS, N-terminal domain"/>
    <property type="match status" value="1"/>
</dbReference>